<gene>
    <name evidence="10" type="primary">dxs</name>
    <name evidence="12" type="ORF">F2P44_27315</name>
</gene>
<sequence length="622" mass="67006">MNLLETINEPAELRKLARAQLTPLAHELRHFLLDSVSKTGGHLSSNLGTVELTIALHYVFNTPHDRIVWDVGHQTYSHKILTGRRDQMHSLRQLNGISGFPRRDESEYDTFGTAHSSTSISAALGMAQAAKIKGEHRHAIAVIGDGSMTAGMAFEALNNAGVQEDINLLVVLNDNDMSISPPVGALNRYLARLMSGQFYAAAKNVGKSVLPGPVLELAKRFEEHAKGMVVPATMFEEFGFNYIGPIDGHDLDSLIPTLENIKKLKGPQFLHVVTKKGQGYKLAEADPVLYHGPGKFNPTEGILPAKAGKTTYTEVFGNWLCDMAAFDKRLVGITPAMREGSGMVRFEEQFPDRYFDVGIAEQHSVTFAGGLATEGLKPVVAIYSTFLQRAYDQLIHDVALQNLDVLFALDRAGLVGADGATHAGNYDIAYLRCIPNMVVMAASDENECRQMLSTGYQYKGPAAVRYPRGAGIGAVIEKELTTLPIGKGEIKRQGASVAILAFGSMVARSVVAGEELNATVANMRFIKPLDVELVKQLAQDHDYLVTVEEGAVMGGAGSAVAEALAAEGIQKPLLILGLPDKFIDHGDPAALLASVGLDAKGIAASIRQRFGAAEPRLVVNNT</sequence>
<keyword evidence="6 10" id="KW-0460">Magnesium</keyword>
<dbReference type="SUPFAM" id="SSF52922">
    <property type="entry name" value="TK C-terminal domain-like"/>
    <property type="match status" value="1"/>
</dbReference>
<dbReference type="PANTHER" id="PTHR43322">
    <property type="entry name" value="1-D-DEOXYXYLULOSE 5-PHOSPHATE SYNTHASE-RELATED"/>
    <property type="match status" value="1"/>
</dbReference>
<comment type="cofactor">
    <cofactor evidence="10">
        <name>Mg(2+)</name>
        <dbReference type="ChEBI" id="CHEBI:18420"/>
    </cofactor>
    <text evidence="10">Binds 1 Mg(2+) ion per subunit.</text>
</comment>
<evidence type="ECO:0000313" key="12">
    <source>
        <dbReference type="EMBL" id="NHZ82957.1"/>
    </source>
</evidence>
<feature type="binding site" evidence="10">
    <location>
        <position position="73"/>
    </location>
    <ligand>
        <name>thiamine diphosphate</name>
        <dbReference type="ChEBI" id="CHEBI:58937"/>
    </ligand>
</feature>
<dbReference type="EC" id="2.2.1.7" evidence="10"/>
<evidence type="ECO:0000256" key="8">
    <source>
        <dbReference type="ARBA" id="ARBA00023052"/>
    </source>
</evidence>
<feature type="binding site" evidence="10">
    <location>
        <position position="145"/>
    </location>
    <ligand>
        <name>Mg(2+)</name>
        <dbReference type="ChEBI" id="CHEBI:18420"/>
    </ligand>
</feature>
<evidence type="ECO:0000259" key="11">
    <source>
        <dbReference type="SMART" id="SM00861"/>
    </source>
</evidence>
<keyword evidence="4 10" id="KW-0808">Transferase</keyword>
<dbReference type="Gene3D" id="3.40.50.970">
    <property type="match status" value="2"/>
</dbReference>
<evidence type="ECO:0000256" key="6">
    <source>
        <dbReference type="ARBA" id="ARBA00022842"/>
    </source>
</evidence>
<evidence type="ECO:0000256" key="2">
    <source>
        <dbReference type="ARBA" id="ARBA00011081"/>
    </source>
</evidence>
<evidence type="ECO:0000256" key="7">
    <source>
        <dbReference type="ARBA" id="ARBA00022977"/>
    </source>
</evidence>
<keyword evidence="5 10" id="KW-0479">Metal-binding</keyword>
<dbReference type="Proteomes" id="UP000621455">
    <property type="component" value="Unassembled WGS sequence"/>
</dbReference>
<dbReference type="NCBIfam" id="TIGR00204">
    <property type="entry name" value="dxs"/>
    <property type="match status" value="1"/>
</dbReference>
<feature type="binding site" evidence="10">
    <location>
        <position position="361"/>
    </location>
    <ligand>
        <name>thiamine diphosphate</name>
        <dbReference type="ChEBI" id="CHEBI:58937"/>
    </ligand>
</feature>
<feature type="binding site" evidence="10">
    <location>
        <position position="175"/>
    </location>
    <ligand>
        <name>Mg(2+)</name>
        <dbReference type="ChEBI" id="CHEBI:18420"/>
    </ligand>
</feature>
<dbReference type="NCBIfam" id="NF003933">
    <property type="entry name" value="PRK05444.2-2"/>
    <property type="match status" value="1"/>
</dbReference>
<dbReference type="InterPro" id="IPR005475">
    <property type="entry name" value="Transketolase-like_Pyr-bd"/>
</dbReference>
<dbReference type="InterPro" id="IPR033248">
    <property type="entry name" value="Transketolase_C"/>
</dbReference>
<comment type="caution">
    <text evidence="12">The sequence shown here is derived from an EMBL/GenBank/DDBJ whole genome shotgun (WGS) entry which is preliminary data.</text>
</comment>
<keyword evidence="9 10" id="KW-0414">Isoprene biosynthesis</keyword>
<dbReference type="PROSITE" id="PS00802">
    <property type="entry name" value="TRANSKETOLASE_2"/>
    <property type="match status" value="1"/>
</dbReference>
<evidence type="ECO:0000313" key="13">
    <source>
        <dbReference type="Proteomes" id="UP000621455"/>
    </source>
</evidence>
<evidence type="ECO:0000256" key="9">
    <source>
        <dbReference type="ARBA" id="ARBA00023229"/>
    </source>
</evidence>
<dbReference type="Pfam" id="PF13292">
    <property type="entry name" value="DXP_synthase_N"/>
    <property type="match status" value="1"/>
</dbReference>
<accession>A0ABX0NI24</accession>
<dbReference type="PROSITE" id="PS00801">
    <property type="entry name" value="TRANSKETOLASE_1"/>
    <property type="match status" value="1"/>
</dbReference>
<feature type="binding site" evidence="10">
    <location>
        <position position="280"/>
    </location>
    <ligand>
        <name>thiamine diphosphate</name>
        <dbReference type="ChEBI" id="CHEBI:58937"/>
    </ligand>
</feature>
<dbReference type="HAMAP" id="MF_00315">
    <property type="entry name" value="DXP_synth"/>
    <property type="match status" value="1"/>
</dbReference>
<dbReference type="InterPro" id="IPR005477">
    <property type="entry name" value="Dxylulose-5-P_synthase"/>
</dbReference>
<feature type="binding site" evidence="10">
    <location>
        <begin position="114"/>
        <end position="116"/>
    </location>
    <ligand>
        <name>thiamine diphosphate</name>
        <dbReference type="ChEBI" id="CHEBI:58937"/>
    </ligand>
</feature>
<comment type="subunit">
    <text evidence="3 10">Homodimer.</text>
</comment>
<dbReference type="InterPro" id="IPR020826">
    <property type="entry name" value="Transketolase_BS"/>
</dbReference>
<reference evidence="12 13" key="1">
    <citation type="submission" date="2019-10" db="EMBL/GenBank/DDBJ databases">
        <title>Taxonomy of Antarctic Massilia spp.: description of Massilia rubra sp. nov., Massilia aquatica sp. nov., Massilia mucilaginosa sp. nov., Massilia frigida sp. nov. isolated from streams, lakes and regoliths.</title>
        <authorList>
            <person name="Holochova P."/>
            <person name="Sedlacek I."/>
            <person name="Kralova S."/>
            <person name="Maslanova I."/>
            <person name="Busse H.-J."/>
            <person name="Stankova E."/>
            <person name="Vrbovska V."/>
            <person name="Kovarovic V."/>
            <person name="Bartak M."/>
            <person name="Svec P."/>
            <person name="Pantucek R."/>
        </authorList>
    </citation>
    <scope>NUCLEOTIDE SEQUENCE [LARGE SCALE GENOMIC DNA]</scope>
    <source>
        <strain evidence="12 13">CCM 8695</strain>
    </source>
</reference>
<dbReference type="EMBL" id="WHJG01000041">
    <property type="protein sequence ID" value="NHZ82957.1"/>
    <property type="molecule type" value="Genomic_DNA"/>
</dbReference>
<dbReference type="InterPro" id="IPR049557">
    <property type="entry name" value="Transketolase_CS"/>
</dbReference>
<comment type="similarity">
    <text evidence="2 10">Belongs to the transketolase family. DXPS subfamily.</text>
</comment>
<dbReference type="SMART" id="SM00861">
    <property type="entry name" value="Transket_pyr"/>
    <property type="match status" value="1"/>
</dbReference>
<keyword evidence="13" id="KW-1185">Reference proteome</keyword>
<keyword evidence="7 10" id="KW-0784">Thiamine biosynthesis</keyword>
<dbReference type="Pfam" id="PF02780">
    <property type="entry name" value="Transketolase_C"/>
    <property type="match status" value="1"/>
</dbReference>
<comment type="pathway">
    <text evidence="1 10">Metabolic intermediate biosynthesis; 1-deoxy-D-xylulose 5-phosphate biosynthesis; 1-deoxy-D-xylulose 5-phosphate from D-glyceraldehyde 3-phosphate and pyruvate: step 1/1.</text>
</comment>
<keyword evidence="8 10" id="KW-0786">Thiamine pyrophosphate</keyword>
<dbReference type="SUPFAM" id="SSF52518">
    <property type="entry name" value="Thiamin diphosphate-binding fold (THDP-binding)"/>
    <property type="match status" value="2"/>
</dbReference>
<evidence type="ECO:0000256" key="1">
    <source>
        <dbReference type="ARBA" id="ARBA00004980"/>
    </source>
</evidence>
<dbReference type="InterPro" id="IPR029061">
    <property type="entry name" value="THDP-binding"/>
</dbReference>
<dbReference type="CDD" id="cd02007">
    <property type="entry name" value="TPP_DXS"/>
    <property type="match status" value="1"/>
</dbReference>
<proteinExistence type="inferred from homology"/>
<dbReference type="Pfam" id="PF02779">
    <property type="entry name" value="Transket_pyr"/>
    <property type="match status" value="1"/>
</dbReference>
<dbReference type="PANTHER" id="PTHR43322:SF5">
    <property type="entry name" value="1-DEOXY-D-XYLULOSE-5-PHOSPHATE SYNTHASE, CHLOROPLASTIC"/>
    <property type="match status" value="1"/>
</dbReference>
<evidence type="ECO:0000256" key="4">
    <source>
        <dbReference type="ARBA" id="ARBA00022679"/>
    </source>
</evidence>
<comment type="cofactor">
    <cofactor evidence="10">
        <name>thiamine diphosphate</name>
        <dbReference type="ChEBI" id="CHEBI:58937"/>
    </cofactor>
    <text evidence="10">Binds 1 thiamine pyrophosphate per subunit.</text>
</comment>
<name>A0ABX0NI24_9BURK</name>
<organism evidence="12 13">
    <name type="scientific">Massilia frigida</name>
    <dbReference type="NCBI Taxonomy" id="2609281"/>
    <lineage>
        <taxon>Bacteria</taxon>
        <taxon>Pseudomonadati</taxon>
        <taxon>Pseudomonadota</taxon>
        <taxon>Betaproteobacteria</taxon>
        <taxon>Burkholderiales</taxon>
        <taxon>Oxalobacteraceae</taxon>
        <taxon>Telluria group</taxon>
        <taxon>Massilia</taxon>
    </lineage>
</organism>
<comment type="function">
    <text evidence="10">Catalyzes the acyloin condensation reaction between C atoms 2 and 3 of pyruvate and glyceraldehyde 3-phosphate to yield 1-deoxy-D-xylulose-5-phosphate (DXP).</text>
</comment>
<feature type="domain" description="Transketolase-like pyrimidine-binding" evidence="11">
    <location>
        <begin position="310"/>
        <end position="474"/>
    </location>
</feature>
<feature type="binding site" evidence="10">
    <location>
        <begin position="146"/>
        <end position="147"/>
    </location>
    <ligand>
        <name>thiamine diphosphate</name>
        <dbReference type="ChEBI" id="CHEBI:58937"/>
    </ligand>
</feature>
<evidence type="ECO:0000256" key="5">
    <source>
        <dbReference type="ARBA" id="ARBA00022723"/>
    </source>
</evidence>
<protein>
    <recommendedName>
        <fullName evidence="10">1-deoxy-D-xylulose-5-phosphate synthase</fullName>
        <ecNumber evidence="10">2.2.1.7</ecNumber>
    </recommendedName>
    <alternativeName>
        <fullName evidence="10">1-deoxyxylulose-5-phosphate synthase</fullName>
        <shortName evidence="10">DXP synthase</shortName>
        <shortName evidence="10">DXPS</shortName>
    </alternativeName>
</protein>
<feature type="binding site" evidence="10">
    <location>
        <position position="175"/>
    </location>
    <ligand>
        <name>thiamine diphosphate</name>
        <dbReference type="ChEBI" id="CHEBI:58937"/>
    </ligand>
</feature>
<evidence type="ECO:0000256" key="3">
    <source>
        <dbReference type="ARBA" id="ARBA00011738"/>
    </source>
</evidence>
<dbReference type="InterPro" id="IPR009014">
    <property type="entry name" value="Transketo_C/PFOR_II"/>
</dbReference>
<dbReference type="GO" id="GO:0008661">
    <property type="term" value="F:1-deoxy-D-xylulose-5-phosphate synthase activity"/>
    <property type="evidence" value="ECO:0007669"/>
    <property type="project" value="UniProtKB-EC"/>
</dbReference>
<dbReference type="RefSeq" id="WP_167091842.1">
    <property type="nucleotide sequence ID" value="NZ_WHJG01000041.1"/>
</dbReference>
<dbReference type="CDD" id="cd07033">
    <property type="entry name" value="TPP_PYR_DXS_TK_like"/>
    <property type="match status" value="1"/>
</dbReference>
<evidence type="ECO:0000256" key="10">
    <source>
        <dbReference type="HAMAP-Rule" id="MF_00315"/>
    </source>
</evidence>
<comment type="catalytic activity">
    <reaction evidence="10">
        <text>D-glyceraldehyde 3-phosphate + pyruvate + H(+) = 1-deoxy-D-xylulose 5-phosphate + CO2</text>
        <dbReference type="Rhea" id="RHEA:12605"/>
        <dbReference type="ChEBI" id="CHEBI:15361"/>
        <dbReference type="ChEBI" id="CHEBI:15378"/>
        <dbReference type="ChEBI" id="CHEBI:16526"/>
        <dbReference type="ChEBI" id="CHEBI:57792"/>
        <dbReference type="ChEBI" id="CHEBI:59776"/>
        <dbReference type="EC" id="2.2.1.7"/>
    </reaction>
</comment>
<dbReference type="Gene3D" id="3.40.50.920">
    <property type="match status" value="1"/>
</dbReference>